<keyword evidence="3" id="KW-0489">Methyltransferase</keyword>
<evidence type="ECO:0000313" key="3">
    <source>
        <dbReference type="EMBL" id="OIU68606.1"/>
    </source>
</evidence>
<dbReference type="EMBL" id="MINN01000128">
    <property type="protein sequence ID" value="OIU68606.1"/>
    <property type="molecule type" value="Genomic_DNA"/>
</dbReference>
<evidence type="ECO:0000256" key="1">
    <source>
        <dbReference type="ARBA" id="ARBA00022679"/>
    </source>
</evidence>
<protein>
    <submittedName>
        <fullName evidence="3">rRNA methyltransferase</fullName>
    </submittedName>
</protein>
<dbReference type="SUPFAM" id="SSF53335">
    <property type="entry name" value="S-adenosyl-L-methionine-dependent methyltransferases"/>
    <property type="match status" value="1"/>
</dbReference>
<dbReference type="GO" id="GO:0008168">
    <property type="term" value="F:methyltransferase activity"/>
    <property type="evidence" value="ECO:0007669"/>
    <property type="project" value="UniProtKB-KW"/>
</dbReference>
<organism evidence="3 4">
    <name type="scientific">Rossellomorea aquimaris</name>
    <dbReference type="NCBI Taxonomy" id="189382"/>
    <lineage>
        <taxon>Bacteria</taxon>
        <taxon>Bacillati</taxon>
        <taxon>Bacillota</taxon>
        <taxon>Bacilli</taxon>
        <taxon>Bacillales</taxon>
        <taxon>Bacillaceae</taxon>
        <taxon>Rossellomorea</taxon>
    </lineage>
</organism>
<dbReference type="Gene3D" id="3.40.50.150">
    <property type="entry name" value="Vaccinia Virus protein VP39"/>
    <property type="match status" value="1"/>
</dbReference>
<reference evidence="3 4" key="1">
    <citation type="submission" date="2016-09" db="EMBL/GenBank/DDBJ databases">
        <title>Bacillus aquimaris SAMM genome sequence reveals colonization and biosurfactant production capacities.</title>
        <authorList>
            <person name="Waghmode S.R."/>
            <person name="Suryavanshi M.V."/>
        </authorList>
    </citation>
    <scope>NUCLEOTIDE SEQUENCE [LARGE SCALE GENOMIC DNA]</scope>
    <source>
        <strain evidence="3 4">SAMM</strain>
    </source>
</reference>
<dbReference type="Proteomes" id="UP000182062">
    <property type="component" value="Unassembled WGS sequence"/>
</dbReference>
<keyword evidence="4" id="KW-1185">Reference proteome</keyword>
<accession>A0A1J6VS13</accession>
<name>A0A1J6VS13_9BACI</name>
<dbReference type="Pfam" id="PF03059">
    <property type="entry name" value="NAS"/>
    <property type="match status" value="1"/>
</dbReference>
<dbReference type="PANTHER" id="PTHR32266:SF12">
    <property type="entry name" value="NICOTIANAMINE SYNTHASE 3"/>
    <property type="match status" value="1"/>
</dbReference>
<keyword evidence="1 3" id="KW-0808">Transferase</keyword>
<dbReference type="AlphaFoldDB" id="A0A1J6VS13"/>
<evidence type="ECO:0000313" key="4">
    <source>
        <dbReference type="Proteomes" id="UP000182062"/>
    </source>
</evidence>
<proteinExistence type="predicted"/>
<dbReference type="RefSeq" id="WP_071620034.1">
    <property type="nucleotide sequence ID" value="NZ_MINN01000128.1"/>
</dbReference>
<dbReference type="OrthoDB" id="1956540at2"/>
<comment type="caution">
    <text evidence="3">The sequence shown here is derived from an EMBL/GenBank/DDBJ whole genome shotgun (WGS) entry which is preliminary data.</text>
</comment>
<keyword evidence="2" id="KW-0949">S-adenosyl-L-methionine</keyword>
<dbReference type="InterPro" id="IPR004298">
    <property type="entry name" value="Nicotian_synth"/>
</dbReference>
<evidence type="ECO:0000256" key="2">
    <source>
        <dbReference type="ARBA" id="ARBA00022691"/>
    </source>
</evidence>
<dbReference type="PANTHER" id="PTHR32266">
    <property type="entry name" value="NICOTIANAMINE SYNTHASE 3"/>
    <property type="match status" value="1"/>
</dbReference>
<dbReference type="GO" id="GO:0030418">
    <property type="term" value="P:nicotianamine biosynthetic process"/>
    <property type="evidence" value="ECO:0007669"/>
    <property type="project" value="InterPro"/>
</dbReference>
<dbReference type="GO" id="GO:0030410">
    <property type="term" value="F:nicotianamine synthase activity"/>
    <property type="evidence" value="ECO:0007669"/>
    <property type="project" value="InterPro"/>
</dbReference>
<gene>
    <name evidence="3" type="ORF">BHE18_16920</name>
</gene>
<dbReference type="GO" id="GO:0032259">
    <property type="term" value="P:methylation"/>
    <property type="evidence" value="ECO:0007669"/>
    <property type="project" value="UniProtKB-KW"/>
</dbReference>
<dbReference type="InterPro" id="IPR029063">
    <property type="entry name" value="SAM-dependent_MTases_sf"/>
</dbReference>
<sequence length="267" mass="29919">MKAIRTFEGELDIFLERFEHTVQSFIQEGTSAGELEQLVDDYSSFILSPEYISRWEQLVAAGVPEIVKKLQKSSALAVAVLEKHRAMKLLKGESGKADYFENIESCIDKEFGRFQVTDESVVLLVGSGAFPMTPLLIAGRTGAKVIGIDIDEDAVTLGRQVVERLGADLDIRIEPKPAEELDKLNEVTHIIFSSTVDGKYKILDSLYEKTGDRVVVSMRYGNGLKSLFNFPSKSVNEEKWIIAENFIRNDQIFDILIYEKAMKGGSR</sequence>